<accession>A0A0D2BRV1</accession>
<feature type="region of interest" description="Disordered" evidence="1">
    <location>
        <begin position="1"/>
        <end position="28"/>
    </location>
</feature>
<feature type="region of interest" description="Disordered" evidence="1">
    <location>
        <begin position="136"/>
        <end position="208"/>
    </location>
</feature>
<dbReference type="InterPro" id="IPR042065">
    <property type="entry name" value="E3_ELL-like"/>
</dbReference>
<feature type="compositionally biased region" description="Polar residues" evidence="1">
    <location>
        <begin position="381"/>
        <end position="390"/>
    </location>
</feature>
<dbReference type="STRING" id="348802.A0A0D2BRV1"/>
<dbReference type="InterPro" id="IPR036390">
    <property type="entry name" value="WH_DNA-bd_sf"/>
</dbReference>
<keyword evidence="3" id="KW-1185">Reference proteome</keyword>
<evidence type="ECO:0000313" key="3">
    <source>
        <dbReference type="Proteomes" id="UP000054342"/>
    </source>
</evidence>
<feature type="compositionally biased region" description="Basic and acidic residues" evidence="1">
    <location>
        <begin position="407"/>
        <end position="419"/>
    </location>
</feature>
<protein>
    <submittedName>
        <fullName evidence="2">Uncharacterized protein</fullName>
    </submittedName>
</protein>
<dbReference type="UniPathway" id="UPA00143"/>
<sequence>MGALSVPPQGLTLRHNSKHNTGDKRASEPSQVIRLDLVENVTKEILRSLKNNEQVKLRCGKRPLVQFGKKAIPLNSSVDAFPSEIFTTRADDSDLLYFSGKSSHRLEVQKAVEDTAKSDEALATLENTLKSIQEQRASNETSIIGGRGELKHVGRKDNRPSPLLAPGSTLRKDLLGGLSTSRPSSPFLSASFSPRLGPTSTPLTPGMSAKDRVRLDAVRIPLVHLLAIRPMTLKEISKQLHAPKDDCERLIEKVARDSKAGDGMKELKEKTYRELDVWKFPYRSQEDRQKAIDHAVQAYDRMRVEKKDILWQLLLPRDERGKGIILSRLNFDKPVAPKPERLADNSNESKAELSDRELGKTKVKKDETVVVQKKAKDKPNSSKSRLNGDTSGEVRGKNTPQPQSKAARPDGKFKSSERIEDSDEEADTVEVIGVKPSHTKTSTANKKPDQDNAGTPKPTHVILSPRKIVHKASDSSSSSSGNEQVRSALTNTSQSLKPQPKSESTASRISPRPRHDSSPSKPSPLGSSPPTTSTDLDNSSSSKASNQSSAPSSPPSSVDMPKRKQGTKYSPVVRDKSQPVSRGRSPDRSPAKRKVAPTDEERPAKRQQPDSARLTPVANVTAEQLKRPAPVRTESESERSTSPEKPGPNRHDIIQDAKRFHRYYQRYKDLYDRISQMEEKERDDKDMNDLWRMHKRLKEMKADIWNNWGKVEKADTKVVDAVREMVAV</sequence>
<dbReference type="AlphaFoldDB" id="A0A0D2BRV1"/>
<feature type="compositionally biased region" description="Basic and acidic residues" evidence="1">
    <location>
        <begin position="338"/>
        <end position="368"/>
    </location>
</feature>
<dbReference type="EMBL" id="KN847320">
    <property type="protein sequence ID" value="KIW55216.1"/>
    <property type="molecule type" value="Genomic_DNA"/>
</dbReference>
<feature type="compositionally biased region" description="Basic and acidic residues" evidence="1">
    <location>
        <begin position="584"/>
        <end position="608"/>
    </location>
</feature>
<reference evidence="2 3" key="1">
    <citation type="submission" date="2015-01" db="EMBL/GenBank/DDBJ databases">
        <title>The Genome Sequence of Exophiala xenobiotica CBS118157.</title>
        <authorList>
            <consortium name="The Broad Institute Genomics Platform"/>
            <person name="Cuomo C."/>
            <person name="de Hoog S."/>
            <person name="Gorbushina A."/>
            <person name="Stielow B."/>
            <person name="Teixiera M."/>
            <person name="Abouelleil A."/>
            <person name="Chapman S.B."/>
            <person name="Priest M."/>
            <person name="Young S.K."/>
            <person name="Wortman J."/>
            <person name="Nusbaum C."/>
            <person name="Birren B."/>
        </authorList>
    </citation>
    <scope>NUCLEOTIDE SEQUENCE [LARGE SCALE GENOMIC DNA]</scope>
    <source>
        <strain evidence="2 3">CBS 118157</strain>
    </source>
</reference>
<dbReference type="Gene3D" id="1.10.10.2670">
    <property type="entry name" value="E3 ubiquitin-protein ligase"/>
    <property type="match status" value="1"/>
</dbReference>
<feature type="compositionally biased region" description="Basic and acidic residues" evidence="1">
    <location>
        <begin position="633"/>
        <end position="657"/>
    </location>
</feature>
<dbReference type="GO" id="GO:0016567">
    <property type="term" value="P:protein ubiquitination"/>
    <property type="evidence" value="ECO:0007669"/>
    <property type="project" value="UniProtKB-UniPathway"/>
</dbReference>
<proteinExistence type="predicted"/>
<feature type="region of interest" description="Disordered" evidence="1">
    <location>
        <begin position="335"/>
        <end position="657"/>
    </location>
</feature>
<feature type="compositionally biased region" description="Polar residues" evidence="1">
    <location>
        <begin position="481"/>
        <end position="508"/>
    </location>
</feature>
<dbReference type="SUPFAM" id="SSF46785">
    <property type="entry name" value="Winged helix' DNA-binding domain"/>
    <property type="match status" value="1"/>
</dbReference>
<name>A0A0D2BRV1_9EURO</name>
<feature type="compositionally biased region" description="Low complexity" evidence="1">
    <location>
        <begin position="519"/>
        <end position="557"/>
    </location>
</feature>
<organism evidence="2 3">
    <name type="scientific">Exophiala xenobiotica</name>
    <dbReference type="NCBI Taxonomy" id="348802"/>
    <lineage>
        <taxon>Eukaryota</taxon>
        <taxon>Fungi</taxon>
        <taxon>Dikarya</taxon>
        <taxon>Ascomycota</taxon>
        <taxon>Pezizomycotina</taxon>
        <taxon>Eurotiomycetes</taxon>
        <taxon>Chaetothyriomycetidae</taxon>
        <taxon>Chaetothyriales</taxon>
        <taxon>Herpotrichiellaceae</taxon>
        <taxon>Exophiala</taxon>
    </lineage>
</organism>
<evidence type="ECO:0000313" key="2">
    <source>
        <dbReference type="EMBL" id="KIW55216.1"/>
    </source>
</evidence>
<feature type="compositionally biased region" description="Basic and acidic residues" evidence="1">
    <location>
        <begin position="148"/>
        <end position="159"/>
    </location>
</feature>
<dbReference type="GeneID" id="25329425"/>
<feature type="compositionally biased region" description="Low complexity" evidence="1">
    <location>
        <begin position="178"/>
        <end position="196"/>
    </location>
</feature>
<gene>
    <name evidence="2" type="ORF">PV05_07517</name>
</gene>
<dbReference type="RefSeq" id="XP_013315800.1">
    <property type="nucleotide sequence ID" value="XM_013460346.1"/>
</dbReference>
<dbReference type="OrthoDB" id="2587563at2759"/>
<dbReference type="HOGENOM" id="CLU_013856_0_0_1"/>
<evidence type="ECO:0000256" key="1">
    <source>
        <dbReference type="SAM" id="MobiDB-lite"/>
    </source>
</evidence>
<dbReference type="Proteomes" id="UP000054342">
    <property type="component" value="Unassembled WGS sequence"/>
</dbReference>